<keyword evidence="3" id="KW-1185">Reference proteome</keyword>
<evidence type="ECO:0000313" key="3">
    <source>
        <dbReference type="Proteomes" id="UP000230233"/>
    </source>
</evidence>
<evidence type="ECO:0000313" key="2">
    <source>
        <dbReference type="EMBL" id="PIC41132.1"/>
    </source>
</evidence>
<keyword evidence="1" id="KW-0732">Signal</keyword>
<name>A0A2G5UNI1_9PELO</name>
<reference evidence="3" key="1">
    <citation type="submission" date="2017-10" db="EMBL/GenBank/DDBJ databases">
        <title>Rapid genome shrinkage in a self-fertile nematode reveals novel sperm competition proteins.</title>
        <authorList>
            <person name="Yin D."/>
            <person name="Schwarz E.M."/>
            <person name="Thomas C.G."/>
            <person name="Felde R.L."/>
            <person name="Korf I.F."/>
            <person name="Cutter A.D."/>
            <person name="Schartner C.M."/>
            <person name="Ralston E.J."/>
            <person name="Meyer B.J."/>
            <person name="Haag E.S."/>
        </authorList>
    </citation>
    <scope>NUCLEOTIDE SEQUENCE [LARGE SCALE GENOMIC DNA]</scope>
    <source>
        <strain evidence="3">JU1422</strain>
    </source>
</reference>
<feature type="signal peptide" evidence="1">
    <location>
        <begin position="1"/>
        <end position="16"/>
    </location>
</feature>
<organism evidence="2 3">
    <name type="scientific">Caenorhabditis nigoni</name>
    <dbReference type="NCBI Taxonomy" id="1611254"/>
    <lineage>
        <taxon>Eukaryota</taxon>
        <taxon>Metazoa</taxon>
        <taxon>Ecdysozoa</taxon>
        <taxon>Nematoda</taxon>
        <taxon>Chromadorea</taxon>
        <taxon>Rhabditida</taxon>
        <taxon>Rhabditina</taxon>
        <taxon>Rhabditomorpha</taxon>
        <taxon>Rhabditoidea</taxon>
        <taxon>Rhabditidae</taxon>
        <taxon>Peloderinae</taxon>
        <taxon>Caenorhabditis</taxon>
    </lineage>
</organism>
<protein>
    <submittedName>
        <fullName evidence="2">Uncharacterized protein</fullName>
    </submittedName>
</protein>
<evidence type="ECO:0000256" key="1">
    <source>
        <dbReference type="SAM" id="SignalP"/>
    </source>
</evidence>
<comment type="caution">
    <text evidence="2">The sequence shown here is derived from an EMBL/GenBank/DDBJ whole genome shotgun (WGS) entry which is preliminary data.</text>
</comment>
<dbReference type="AlphaFoldDB" id="A0A2G5UNI1"/>
<proteinExistence type="predicted"/>
<gene>
    <name evidence="2" type="primary">Cnig_chr_III.g8656</name>
    <name evidence="2" type="ORF">B9Z55_008656</name>
</gene>
<dbReference type="EMBL" id="PDUG01000003">
    <property type="protein sequence ID" value="PIC41132.1"/>
    <property type="molecule type" value="Genomic_DNA"/>
</dbReference>
<feature type="chain" id="PRO_5013707392" evidence="1">
    <location>
        <begin position="17"/>
        <end position="85"/>
    </location>
</feature>
<sequence>MQFVALFAFVIAAAWADPPDRYSRSLISDSVRVKRGNNDDPFSLLHSRITSLSRVVTGVSLVTHSYLYKRVDLLYFFCSFFPEVF</sequence>
<accession>A0A2G5UNI1</accession>
<dbReference type="Proteomes" id="UP000230233">
    <property type="component" value="Chromosome III"/>
</dbReference>